<accession>A0A7K3QR65</accession>
<evidence type="ECO:0000313" key="1">
    <source>
        <dbReference type="EMBL" id="NEB92391.1"/>
    </source>
</evidence>
<dbReference type="RefSeq" id="WP_164188191.1">
    <property type="nucleotide sequence ID" value="NZ_JAAGMR010000145.1"/>
</dbReference>
<protein>
    <submittedName>
        <fullName evidence="1">Uncharacterized protein</fullName>
    </submittedName>
</protein>
<organism evidence="1 2">
    <name type="scientific">Streptomyces bauhiniae</name>
    <dbReference type="NCBI Taxonomy" id="2340725"/>
    <lineage>
        <taxon>Bacteria</taxon>
        <taxon>Bacillati</taxon>
        <taxon>Actinomycetota</taxon>
        <taxon>Actinomycetes</taxon>
        <taxon>Kitasatosporales</taxon>
        <taxon>Streptomycetaceae</taxon>
        <taxon>Streptomyces</taxon>
    </lineage>
</organism>
<reference evidence="1 2" key="1">
    <citation type="submission" date="2020-01" db="EMBL/GenBank/DDBJ databases">
        <title>Insect and environment-associated Actinomycetes.</title>
        <authorList>
            <person name="Currrie C."/>
            <person name="Chevrette M."/>
            <person name="Carlson C."/>
            <person name="Stubbendieck R."/>
            <person name="Wendt-Pienkowski E."/>
        </authorList>
    </citation>
    <scope>NUCLEOTIDE SEQUENCE [LARGE SCALE GENOMIC DNA]</scope>
    <source>
        <strain evidence="1 2">SID7754</strain>
    </source>
</reference>
<evidence type="ECO:0000313" key="2">
    <source>
        <dbReference type="Proteomes" id="UP000470520"/>
    </source>
</evidence>
<proteinExistence type="predicted"/>
<dbReference type="EMBL" id="JAAGMR010000145">
    <property type="protein sequence ID" value="NEB92391.1"/>
    <property type="molecule type" value="Genomic_DNA"/>
</dbReference>
<dbReference type="AlphaFoldDB" id="A0A7K3QR65"/>
<comment type="caution">
    <text evidence="1">The sequence shown here is derived from an EMBL/GenBank/DDBJ whole genome shotgun (WGS) entry which is preliminary data.</text>
</comment>
<sequence>MSRHQVRTLACDKPECTAQFGKGLGTEDELRKAARQAGWKRTPGDRDYCPDCNPWPGLAAWALAQDRGVA</sequence>
<name>A0A7K3QR65_9ACTN</name>
<gene>
    <name evidence="1" type="ORF">G3I21_11785</name>
</gene>
<dbReference type="Proteomes" id="UP000470520">
    <property type="component" value="Unassembled WGS sequence"/>
</dbReference>